<keyword evidence="1" id="KW-0812">Transmembrane</keyword>
<feature type="transmembrane region" description="Helical" evidence="1">
    <location>
        <begin position="329"/>
        <end position="346"/>
    </location>
</feature>
<dbReference type="EMBL" id="CP130472">
    <property type="protein sequence ID" value="WLS44210.1"/>
    <property type="molecule type" value="Genomic_DNA"/>
</dbReference>
<feature type="transmembrane region" description="Helical" evidence="1">
    <location>
        <begin position="257"/>
        <end position="275"/>
    </location>
</feature>
<feature type="transmembrane region" description="Helical" evidence="1">
    <location>
        <begin position="40"/>
        <end position="59"/>
    </location>
</feature>
<dbReference type="PANTHER" id="PTHR36840">
    <property type="entry name" value="BLL5714 PROTEIN"/>
    <property type="match status" value="1"/>
</dbReference>
<evidence type="ECO:0000313" key="3">
    <source>
        <dbReference type="Proteomes" id="UP001235874"/>
    </source>
</evidence>
<accession>A0AAJ6HNJ4</accession>
<name>A0AAJ6HNJ4_9ACTN</name>
<feature type="transmembrane region" description="Helical" evidence="1">
    <location>
        <begin position="231"/>
        <end position="251"/>
    </location>
</feature>
<evidence type="ECO:0000256" key="1">
    <source>
        <dbReference type="SAM" id="Phobius"/>
    </source>
</evidence>
<feature type="transmembrane region" description="Helical" evidence="1">
    <location>
        <begin position="129"/>
        <end position="148"/>
    </location>
</feature>
<dbReference type="Pfam" id="PF06772">
    <property type="entry name" value="LtrA"/>
    <property type="match status" value="1"/>
</dbReference>
<sequence>MDRTVRRVGTAGAIVSLSASEPGRRGARAPARDPEASRRVTLLELFFDLVYVVALALISRGLVQQLDWRQAAQALVLLAAVWWTWAITTLVTDLYDPERTEIKMLISAVMFGALLMTTAIPEAFGARGIVFAGAYVAIHLGRGLFLMPAVRHEPEFQRRAARIVTWFAVSAIPWIVGAFVSGDARLACWALALAIDYVGFRLAYPVPGLGVVPEEQRNVTAEHLSERYQQFFIIALGDAILTIGTMFSLAHSEWQNIGAFAVAFATTLLLWRIYVHKSGQLLPLAIQSARLPSRFLLSAPYTHLVMIAGVVTTASGFELLLHEHPGRVPPAWVAVILGGPALFLVGRAAFEYEVFSRVSWSRPGGVLALLTIASGALFLPSFFASLGAMLVLAGVAYADYRRSLGRPPEAPAPPH</sequence>
<dbReference type="Proteomes" id="UP001235874">
    <property type="component" value="Chromosome"/>
</dbReference>
<keyword evidence="1" id="KW-1133">Transmembrane helix</keyword>
<protein>
    <submittedName>
        <fullName evidence="2">Low temperature requirement protein A</fullName>
    </submittedName>
</protein>
<feature type="transmembrane region" description="Helical" evidence="1">
    <location>
        <begin position="295"/>
        <end position="317"/>
    </location>
</feature>
<feature type="transmembrane region" description="Helical" evidence="1">
    <location>
        <begin position="367"/>
        <end position="398"/>
    </location>
</feature>
<feature type="transmembrane region" description="Helical" evidence="1">
    <location>
        <begin position="104"/>
        <end position="123"/>
    </location>
</feature>
<dbReference type="PANTHER" id="PTHR36840:SF1">
    <property type="entry name" value="BLL5714 PROTEIN"/>
    <property type="match status" value="1"/>
</dbReference>
<dbReference type="KEGG" id="mprn:Q3V37_22805"/>
<keyword evidence="3" id="KW-1185">Reference proteome</keyword>
<evidence type="ECO:0000313" key="2">
    <source>
        <dbReference type="EMBL" id="WLS44210.1"/>
    </source>
</evidence>
<feature type="transmembrane region" description="Helical" evidence="1">
    <location>
        <begin position="71"/>
        <end position="92"/>
    </location>
</feature>
<dbReference type="AlphaFoldDB" id="A0AAJ6HNJ4"/>
<gene>
    <name evidence="2" type="ORF">Q3V37_22805</name>
</gene>
<organism evidence="2 3">
    <name type="scientific">Micromonospora profundi</name>
    <dbReference type="NCBI Taxonomy" id="1420889"/>
    <lineage>
        <taxon>Bacteria</taxon>
        <taxon>Bacillati</taxon>
        <taxon>Actinomycetota</taxon>
        <taxon>Actinomycetes</taxon>
        <taxon>Micromonosporales</taxon>
        <taxon>Micromonosporaceae</taxon>
        <taxon>Micromonospora</taxon>
    </lineage>
</organism>
<proteinExistence type="predicted"/>
<feature type="transmembrane region" description="Helical" evidence="1">
    <location>
        <begin position="160"/>
        <end position="180"/>
    </location>
</feature>
<dbReference type="InterPro" id="IPR010640">
    <property type="entry name" value="Low_temperature_requirement_A"/>
</dbReference>
<reference evidence="2 3" key="1">
    <citation type="submission" date="2023-07" db="EMBL/GenBank/DDBJ databases">
        <title>Micromonospora profundi TRM 95458 converts glycerol to a new osmotic compound.</title>
        <authorList>
            <person name="Lu D."/>
        </authorList>
    </citation>
    <scope>NUCLEOTIDE SEQUENCE [LARGE SCALE GENOMIC DNA]</scope>
    <source>
        <strain evidence="2 3">TRM95458</strain>
    </source>
</reference>
<dbReference type="RefSeq" id="WP_306271564.1">
    <property type="nucleotide sequence ID" value="NZ_CP130472.1"/>
</dbReference>
<keyword evidence="1" id="KW-0472">Membrane</keyword>